<protein>
    <submittedName>
        <fullName evidence="6">LysR family transcriptional regulator</fullName>
    </submittedName>
</protein>
<dbReference type="SUPFAM" id="SSF46785">
    <property type="entry name" value="Winged helix' DNA-binding domain"/>
    <property type="match status" value="1"/>
</dbReference>
<dbReference type="OrthoDB" id="8591238at2"/>
<dbReference type="InterPro" id="IPR036388">
    <property type="entry name" value="WH-like_DNA-bd_sf"/>
</dbReference>
<keyword evidence="3" id="KW-0238">DNA-binding</keyword>
<dbReference type="GO" id="GO:0003700">
    <property type="term" value="F:DNA-binding transcription factor activity"/>
    <property type="evidence" value="ECO:0007669"/>
    <property type="project" value="InterPro"/>
</dbReference>
<dbReference type="RefSeq" id="WP_126469575.1">
    <property type="nucleotide sequence ID" value="NZ_RXOE01000002.1"/>
</dbReference>
<dbReference type="Gene3D" id="1.10.10.10">
    <property type="entry name" value="Winged helix-like DNA-binding domain superfamily/Winged helix DNA-binding domain"/>
    <property type="match status" value="1"/>
</dbReference>
<dbReference type="FunFam" id="1.10.10.10:FF:000001">
    <property type="entry name" value="LysR family transcriptional regulator"/>
    <property type="match status" value="1"/>
</dbReference>
<evidence type="ECO:0000259" key="5">
    <source>
        <dbReference type="PROSITE" id="PS50931"/>
    </source>
</evidence>
<evidence type="ECO:0000256" key="3">
    <source>
        <dbReference type="ARBA" id="ARBA00023125"/>
    </source>
</evidence>
<evidence type="ECO:0000256" key="4">
    <source>
        <dbReference type="ARBA" id="ARBA00023163"/>
    </source>
</evidence>
<dbReference type="Pfam" id="PF00126">
    <property type="entry name" value="HTH_1"/>
    <property type="match status" value="1"/>
</dbReference>
<comment type="caution">
    <text evidence="6">The sequence shown here is derived from an EMBL/GenBank/DDBJ whole genome shotgun (WGS) entry which is preliminary data.</text>
</comment>
<comment type="similarity">
    <text evidence="1">Belongs to the LysR transcriptional regulatory family.</text>
</comment>
<dbReference type="CDD" id="cd08432">
    <property type="entry name" value="PBP2_GcdR_TrpI_HvrB_AmpR_like"/>
    <property type="match status" value="1"/>
</dbReference>
<evidence type="ECO:0000256" key="1">
    <source>
        <dbReference type="ARBA" id="ARBA00009437"/>
    </source>
</evidence>
<dbReference type="InterPro" id="IPR036390">
    <property type="entry name" value="WH_DNA-bd_sf"/>
</dbReference>
<dbReference type="EMBL" id="RXOE01000002">
    <property type="protein sequence ID" value="RTQ34571.1"/>
    <property type="molecule type" value="Genomic_DNA"/>
</dbReference>
<dbReference type="PANTHER" id="PTHR30537">
    <property type="entry name" value="HTH-TYPE TRANSCRIPTIONAL REGULATOR"/>
    <property type="match status" value="1"/>
</dbReference>
<evidence type="ECO:0000313" key="7">
    <source>
        <dbReference type="Proteomes" id="UP000267418"/>
    </source>
</evidence>
<dbReference type="PRINTS" id="PR00039">
    <property type="entry name" value="HTHLYSR"/>
</dbReference>
<dbReference type="GO" id="GO:0043565">
    <property type="term" value="F:sequence-specific DNA binding"/>
    <property type="evidence" value="ECO:0007669"/>
    <property type="project" value="TreeGrafter"/>
</dbReference>
<proteinExistence type="inferred from homology"/>
<dbReference type="InterPro" id="IPR000847">
    <property type="entry name" value="LysR_HTH_N"/>
</dbReference>
<keyword evidence="7" id="KW-1185">Reference proteome</keyword>
<accession>A0A431TLN1</accession>
<keyword evidence="4" id="KW-0804">Transcription</keyword>
<reference evidence="6 7" key="1">
    <citation type="submission" date="2018-12" db="EMBL/GenBank/DDBJ databases">
        <title>The genome of Variovorax gossypii DSM 100435.</title>
        <authorList>
            <person name="Gao J."/>
            <person name="Sun J."/>
        </authorList>
    </citation>
    <scope>NUCLEOTIDE SEQUENCE [LARGE SCALE GENOMIC DNA]</scope>
    <source>
        <strain evidence="6 7">DSM 100435</strain>
    </source>
</reference>
<organism evidence="6 7">
    <name type="scientific">Variovorax gossypii</name>
    <dbReference type="NCBI Taxonomy" id="1679495"/>
    <lineage>
        <taxon>Bacteria</taxon>
        <taxon>Pseudomonadati</taxon>
        <taxon>Pseudomonadota</taxon>
        <taxon>Betaproteobacteria</taxon>
        <taxon>Burkholderiales</taxon>
        <taxon>Comamonadaceae</taxon>
        <taxon>Variovorax</taxon>
    </lineage>
</organism>
<dbReference type="SUPFAM" id="SSF53850">
    <property type="entry name" value="Periplasmic binding protein-like II"/>
    <property type="match status" value="1"/>
</dbReference>
<dbReference type="Gene3D" id="3.40.190.10">
    <property type="entry name" value="Periplasmic binding protein-like II"/>
    <property type="match status" value="2"/>
</dbReference>
<dbReference type="InterPro" id="IPR058163">
    <property type="entry name" value="LysR-type_TF_proteobact-type"/>
</dbReference>
<sequence length="330" mass="36158">MTNNSSSNSSNGNSRMLPGTRALRTFEAAARHLNFTRAADEVGLTPAAVSYQIKEIEDQLGVVLFTRTSRSIQLTPAGAVMFEATADALDSLHRAAGRARKLTRSAAHLRVSLSARFATNWLLPRLPKFRAANPGLELSFDIADELRDFEADDIDIAIRFGTGSYEGARADRLFDTLIVPVCSPRLIETGPPLNEPRDLLRHNLTLCFVDWKTDTMTWPDWRMWMAAAGVDSNDIDDSRLVGFTDSSFVVQAVLESGAVGLADLDMIAGDLAQGRLVRLFDVGVRMAQPYAYYLVCPQGSSEDARVVAFREWMLGEMKDRGEGPPDGAAA</sequence>
<dbReference type="Pfam" id="PF03466">
    <property type="entry name" value="LysR_substrate"/>
    <property type="match status" value="1"/>
</dbReference>
<dbReference type="Proteomes" id="UP000267418">
    <property type="component" value="Unassembled WGS sequence"/>
</dbReference>
<keyword evidence="2" id="KW-0805">Transcription regulation</keyword>
<gene>
    <name evidence="6" type="ORF">EJP69_09105</name>
</gene>
<evidence type="ECO:0000256" key="2">
    <source>
        <dbReference type="ARBA" id="ARBA00023015"/>
    </source>
</evidence>
<dbReference type="GO" id="GO:0006351">
    <property type="term" value="P:DNA-templated transcription"/>
    <property type="evidence" value="ECO:0007669"/>
    <property type="project" value="TreeGrafter"/>
</dbReference>
<feature type="domain" description="HTH lysR-type" evidence="5">
    <location>
        <begin position="18"/>
        <end position="75"/>
    </location>
</feature>
<dbReference type="InterPro" id="IPR005119">
    <property type="entry name" value="LysR_subst-bd"/>
</dbReference>
<dbReference type="PANTHER" id="PTHR30537:SF26">
    <property type="entry name" value="GLYCINE CLEAVAGE SYSTEM TRANSCRIPTIONAL ACTIVATOR"/>
    <property type="match status" value="1"/>
</dbReference>
<dbReference type="PROSITE" id="PS50931">
    <property type="entry name" value="HTH_LYSR"/>
    <property type="match status" value="1"/>
</dbReference>
<dbReference type="AlphaFoldDB" id="A0A431TLN1"/>
<name>A0A431TLN1_9BURK</name>
<evidence type="ECO:0000313" key="6">
    <source>
        <dbReference type="EMBL" id="RTQ34571.1"/>
    </source>
</evidence>